<feature type="compositionally biased region" description="Polar residues" evidence="3">
    <location>
        <begin position="327"/>
        <end position="343"/>
    </location>
</feature>
<comment type="subcellular location">
    <subcellularLocation>
        <location evidence="1">Nucleus</location>
    </subcellularLocation>
</comment>
<gene>
    <name evidence="5" type="ORF">NE237_008397</name>
</gene>
<proteinExistence type="predicted"/>
<dbReference type="Proteomes" id="UP001141806">
    <property type="component" value="Unassembled WGS sequence"/>
</dbReference>
<dbReference type="PANTHER" id="PTHR47025:SF9">
    <property type="entry name" value="PROTEIN, PUTATIVE-RELATED"/>
    <property type="match status" value="1"/>
</dbReference>
<feature type="domain" description="Tify" evidence="4">
    <location>
        <begin position="539"/>
        <end position="593"/>
    </location>
</feature>
<dbReference type="InterPro" id="IPR011049">
    <property type="entry name" value="Serralysin-like_metalloprot_C"/>
</dbReference>
<dbReference type="PANTHER" id="PTHR47025">
    <property type="entry name" value="AUTOIMMUNE REGULATOR"/>
    <property type="match status" value="1"/>
</dbReference>
<evidence type="ECO:0000259" key="4">
    <source>
        <dbReference type="Pfam" id="PF16135"/>
    </source>
</evidence>
<feature type="region of interest" description="Disordered" evidence="3">
    <location>
        <begin position="327"/>
        <end position="348"/>
    </location>
</feature>
<accession>A0A9Q0KVJ4</accession>
<reference evidence="5" key="1">
    <citation type="journal article" date="2023" name="Plant J.">
        <title>The genome of the king protea, Protea cynaroides.</title>
        <authorList>
            <person name="Chang J."/>
            <person name="Duong T.A."/>
            <person name="Schoeman C."/>
            <person name="Ma X."/>
            <person name="Roodt D."/>
            <person name="Barker N."/>
            <person name="Li Z."/>
            <person name="Van de Peer Y."/>
            <person name="Mizrachi E."/>
        </authorList>
    </citation>
    <scope>NUCLEOTIDE SEQUENCE</scope>
    <source>
        <tissue evidence="5">Young leaves</tissue>
    </source>
</reference>
<protein>
    <recommendedName>
        <fullName evidence="4">Tify domain-containing protein</fullName>
    </recommendedName>
</protein>
<dbReference type="GO" id="GO:0042393">
    <property type="term" value="F:histone binding"/>
    <property type="evidence" value="ECO:0007669"/>
    <property type="project" value="TreeGrafter"/>
</dbReference>
<dbReference type="GO" id="GO:0005634">
    <property type="term" value="C:nucleus"/>
    <property type="evidence" value="ECO:0007669"/>
    <property type="project" value="UniProtKB-SubCell"/>
</dbReference>
<evidence type="ECO:0000256" key="2">
    <source>
        <dbReference type="ARBA" id="ARBA00023242"/>
    </source>
</evidence>
<dbReference type="Pfam" id="PF16135">
    <property type="entry name" value="TDBD"/>
    <property type="match status" value="1"/>
</dbReference>
<name>A0A9Q0KVJ4_9MAGN</name>
<dbReference type="SUPFAM" id="SSF101967">
    <property type="entry name" value="Adhesin YadA, collagen-binding domain"/>
    <property type="match status" value="1"/>
</dbReference>
<dbReference type="GO" id="GO:0045944">
    <property type="term" value="P:positive regulation of transcription by RNA polymerase II"/>
    <property type="evidence" value="ECO:0007669"/>
    <property type="project" value="TreeGrafter"/>
</dbReference>
<dbReference type="OrthoDB" id="1863332at2759"/>
<evidence type="ECO:0000313" key="6">
    <source>
        <dbReference type="Proteomes" id="UP001141806"/>
    </source>
</evidence>
<keyword evidence="6" id="KW-1185">Reference proteome</keyword>
<comment type="caution">
    <text evidence="5">The sequence shown here is derived from an EMBL/GenBank/DDBJ whole genome shotgun (WGS) entry which is preliminary data.</text>
</comment>
<organism evidence="5 6">
    <name type="scientific">Protea cynaroides</name>
    <dbReference type="NCBI Taxonomy" id="273540"/>
    <lineage>
        <taxon>Eukaryota</taxon>
        <taxon>Viridiplantae</taxon>
        <taxon>Streptophyta</taxon>
        <taxon>Embryophyta</taxon>
        <taxon>Tracheophyta</taxon>
        <taxon>Spermatophyta</taxon>
        <taxon>Magnoliopsida</taxon>
        <taxon>Proteales</taxon>
        <taxon>Proteaceae</taxon>
        <taxon>Protea</taxon>
    </lineage>
</organism>
<evidence type="ECO:0000256" key="3">
    <source>
        <dbReference type="SAM" id="MobiDB-lite"/>
    </source>
</evidence>
<dbReference type="Gene3D" id="2.150.10.10">
    <property type="entry name" value="Serralysin-like metalloprotease, C-terminal"/>
    <property type="match status" value="1"/>
</dbReference>
<dbReference type="GO" id="GO:0003682">
    <property type="term" value="F:chromatin binding"/>
    <property type="evidence" value="ECO:0007669"/>
    <property type="project" value="TreeGrafter"/>
</dbReference>
<dbReference type="GO" id="GO:0000977">
    <property type="term" value="F:RNA polymerase II transcription regulatory region sequence-specific DNA binding"/>
    <property type="evidence" value="ECO:0007669"/>
    <property type="project" value="TreeGrafter"/>
</dbReference>
<keyword evidence="2" id="KW-0539">Nucleus</keyword>
<dbReference type="EMBL" id="JAMYWD010000002">
    <property type="protein sequence ID" value="KAJ4977617.1"/>
    <property type="molecule type" value="Genomic_DNA"/>
</dbReference>
<dbReference type="AlphaFoldDB" id="A0A9Q0KVJ4"/>
<evidence type="ECO:0000313" key="5">
    <source>
        <dbReference type="EMBL" id="KAJ4977617.1"/>
    </source>
</evidence>
<evidence type="ECO:0000256" key="1">
    <source>
        <dbReference type="ARBA" id="ARBA00004123"/>
    </source>
</evidence>
<dbReference type="InterPro" id="IPR032308">
    <property type="entry name" value="TDBD"/>
</dbReference>
<sequence>MSFQSKGFWMAKGPGCLTDEELAYDNSSRIEPKRAHQWFIDGSEPELFPNKKQAIESSNNKSITGIANMGVSPWENTSSFQSVSGQFSDRLFGSEIARTINFGGRNISSVNAGNLSVGRKGVEEQFGNDPSVGLSISQTMEDPGSCLSYGGIRKVKINQVKDSDNGMSVSMGQTYNTGDNVTMSMGHSFNKGDDSTISMGHTYNRGDESNISMGHIYSRADESTISMGHTYVRGDESTISMGHTYNRGNDNTISMGQSYSRGNDNTISMGQSYNRGDDNTISMGQSYSRGDDNTISMGQSYSRGNDNAISMGQSYSRGNDNTISIGQSYSRGNDNTISMGQTYNREDDNSISIGHTYTRGVENTVSIGHGYSRGDENMSMGQAYGKGDGNTISIGHNYNKGEEHTMSINFNKGEGSTVSIGPTYNKGDSNTISMGQIYNKGDNIISMGHTFNKGEGTTISFGGYDEEPEMNPSDLLLSATPLATCGTETVTKNKMELKMSKKVPPNNFPSNVKSLLSTGMLDGVTVKYISWSREKELRGVIKGSGYLCSCQSCNFSKALNAYEFERHAGCKTKHPNNHIFFENGKTIYGIVQELRSTPQNLLFEAIQTVTGSPINQKAFRMWKDSFEAATRELQRIYGKDELQQPKKELP</sequence>